<evidence type="ECO:0000256" key="1">
    <source>
        <dbReference type="ARBA" id="ARBA00004479"/>
    </source>
</evidence>
<dbReference type="Pfam" id="PF00069">
    <property type="entry name" value="Pkinase"/>
    <property type="match status" value="1"/>
</dbReference>
<protein>
    <recommendedName>
        <fullName evidence="2">non-specific serine/threonine protein kinase</fullName>
        <ecNumber evidence="2">2.7.11.1</ecNumber>
    </recommendedName>
</protein>
<evidence type="ECO:0000259" key="18">
    <source>
        <dbReference type="PROSITE" id="PS50011"/>
    </source>
</evidence>
<dbReference type="InterPro" id="IPR001611">
    <property type="entry name" value="Leu-rich_rpt"/>
</dbReference>
<dbReference type="InterPro" id="IPR000719">
    <property type="entry name" value="Prot_kinase_dom"/>
</dbReference>
<dbReference type="Proteomes" id="UP000237105">
    <property type="component" value="Unassembled WGS sequence"/>
</dbReference>
<feature type="signal peptide" evidence="17">
    <location>
        <begin position="1"/>
        <end position="25"/>
    </location>
</feature>
<dbReference type="PROSITE" id="PS50011">
    <property type="entry name" value="PROTEIN_KINASE_DOM"/>
    <property type="match status" value="1"/>
</dbReference>
<dbReference type="EMBL" id="JXTB01000071">
    <property type="protein sequence ID" value="PON67514.1"/>
    <property type="molecule type" value="Genomic_DNA"/>
</dbReference>
<keyword evidence="12" id="KW-0675">Receptor</keyword>
<keyword evidence="4" id="KW-0433">Leucine-rich repeat</keyword>
<dbReference type="STRING" id="3476.A0A2P5D2J6"/>
<keyword evidence="13" id="KW-0325">Glycoprotein</keyword>
<evidence type="ECO:0000256" key="15">
    <source>
        <dbReference type="ARBA" id="ARBA00048679"/>
    </source>
</evidence>
<dbReference type="EC" id="2.7.11.1" evidence="2"/>
<evidence type="ECO:0000313" key="19">
    <source>
        <dbReference type="EMBL" id="PON67514.1"/>
    </source>
</evidence>
<keyword evidence="9 19" id="KW-0418">Kinase</keyword>
<evidence type="ECO:0000256" key="7">
    <source>
        <dbReference type="ARBA" id="ARBA00022729"/>
    </source>
</evidence>
<dbReference type="InterPro" id="IPR032675">
    <property type="entry name" value="LRR_dom_sf"/>
</dbReference>
<evidence type="ECO:0000256" key="6">
    <source>
        <dbReference type="ARBA" id="ARBA00022692"/>
    </source>
</evidence>
<dbReference type="GO" id="GO:0005524">
    <property type="term" value="F:ATP binding"/>
    <property type="evidence" value="ECO:0007669"/>
    <property type="project" value="InterPro"/>
</dbReference>
<keyword evidence="8" id="KW-0677">Repeat</keyword>
<dbReference type="OrthoDB" id="676979at2759"/>
<dbReference type="SUPFAM" id="SSF56112">
    <property type="entry name" value="Protein kinase-like (PK-like)"/>
    <property type="match status" value="1"/>
</dbReference>
<dbReference type="GO" id="GO:0004674">
    <property type="term" value="F:protein serine/threonine kinase activity"/>
    <property type="evidence" value="ECO:0007669"/>
    <property type="project" value="UniProtKB-KW"/>
</dbReference>
<evidence type="ECO:0000256" key="8">
    <source>
        <dbReference type="ARBA" id="ARBA00022737"/>
    </source>
</evidence>
<dbReference type="Gene3D" id="1.10.510.10">
    <property type="entry name" value="Transferase(Phosphotransferase) domain 1"/>
    <property type="match status" value="1"/>
</dbReference>
<dbReference type="InterPro" id="IPR011009">
    <property type="entry name" value="Kinase-like_dom_sf"/>
</dbReference>
<dbReference type="SUPFAM" id="SSF52058">
    <property type="entry name" value="L domain-like"/>
    <property type="match status" value="1"/>
</dbReference>
<keyword evidence="20" id="KW-1185">Reference proteome</keyword>
<reference evidence="20" key="1">
    <citation type="submission" date="2016-06" db="EMBL/GenBank/DDBJ databases">
        <title>Parallel loss of symbiosis genes in relatives of nitrogen-fixing non-legume Parasponia.</title>
        <authorList>
            <person name="Van Velzen R."/>
            <person name="Holmer R."/>
            <person name="Bu F."/>
            <person name="Rutten L."/>
            <person name="Van Zeijl A."/>
            <person name="Liu W."/>
            <person name="Santuari L."/>
            <person name="Cao Q."/>
            <person name="Sharma T."/>
            <person name="Shen D."/>
            <person name="Roswanjaya Y."/>
            <person name="Wardhani T."/>
            <person name="Kalhor M.S."/>
            <person name="Jansen J."/>
            <person name="Van den Hoogen J."/>
            <person name="Gungor B."/>
            <person name="Hartog M."/>
            <person name="Hontelez J."/>
            <person name="Verver J."/>
            <person name="Yang W.-C."/>
            <person name="Schijlen E."/>
            <person name="Repin R."/>
            <person name="Schilthuizen M."/>
            <person name="Schranz E."/>
            <person name="Heidstra R."/>
            <person name="Miyata K."/>
            <person name="Fedorova E."/>
            <person name="Kohlen W."/>
            <person name="Bisseling T."/>
            <person name="Smit S."/>
            <person name="Geurts R."/>
        </authorList>
    </citation>
    <scope>NUCLEOTIDE SEQUENCE [LARGE SCALE GENOMIC DNA]</scope>
    <source>
        <strain evidence="20">cv. WU1-14</strain>
    </source>
</reference>
<evidence type="ECO:0000256" key="2">
    <source>
        <dbReference type="ARBA" id="ARBA00012513"/>
    </source>
</evidence>
<evidence type="ECO:0000256" key="9">
    <source>
        <dbReference type="ARBA" id="ARBA00022777"/>
    </source>
</evidence>
<proteinExistence type="predicted"/>
<evidence type="ECO:0000256" key="11">
    <source>
        <dbReference type="ARBA" id="ARBA00023136"/>
    </source>
</evidence>
<dbReference type="GO" id="GO:0016020">
    <property type="term" value="C:membrane"/>
    <property type="evidence" value="ECO:0007669"/>
    <property type="project" value="UniProtKB-SubCell"/>
</dbReference>
<comment type="subcellular location">
    <subcellularLocation>
        <location evidence="1">Membrane</location>
        <topology evidence="1">Single-pass type I membrane protein</topology>
    </subcellularLocation>
</comment>
<feature type="domain" description="Protein kinase" evidence="18">
    <location>
        <begin position="450"/>
        <end position="749"/>
    </location>
</feature>
<evidence type="ECO:0000256" key="4">
    <source>
        <dbReference type="ARBA" id="ARBA00022614"/>
    </source>
</evidence>
<keyword evidence="7 17" id="KW-0732">Signal</keyword>
<evidence type="ECO:0000256" key="13">
    <source>
        <dbReference type="ARBA" id="ARBA00023180"/>
    </source>
</evidence>
<dbReference type="FunFam" id="3.80.10.10:FF:000673">
    <property type="entry name" value="Probable LRR receptor-like serine/threonine-protein kinase At2g02780"/>
    <property type="match status" value="1"/>
</dbReference>
<feature type="chain" id="PRO_5015122389" description="non-specific serine/threonine protein kinase" evidence="17">
    <location>
        <begin position="26"/>
        <end position="767"/>
    </location>
</feature>
<keyword evidence="5" id="KW-0808">Transferase</keyword>
<dbReference type="PANTHER" id="PTHR48006:SF73">
    <property type="entry name" value="PROTEIN KINASE DOMAIN-CONTAINING PROTEIN"/>
    <property type="match status" value="1"/>
</dbReference>
<gene>
    <name evidence="19" type="ORF">PanWU01x14_103170</name>
</gene>
<evidence type="ECO:0000256" key="16">
    <source>
        <dbReference type="SAM" id="Phobius"/>
    </source>
</evidence>
<comment type="catalytic activity">
    <reaction evidence="14">
        <text>L-threonyl-[protein] + ATP = O-phospho-L-threonyl-[protein] + ADP + H(+)</text>
        <dbReference type="Rhea" id="RHEA:46608"/>
        <dbReference type="Rhea" id="RHEA-COMP:11060"/>
        <dbReference type="Rhea" id="RHEA-COMP:11605"/>
        <dbReference type="ChEBI" id="CHEBI:15378"/>
        <dbReference type="ChEBI" id="CHEBI:30013"/>
        <dbReference type="ChEBI" id="CHEBI:30616"/>
        <dbReference type="ChEBI" id="CHEBI:61977"/>
        <dbReference type="ChEBI" id="CHEBI:456216"/>
        <dbReference type="EC" id="2.7.11.1"/>
    </reaction>
</comment>
<dbReference type="FunFam" id="1.10.510.10:FF:000431">
    <property type="entry name" value="Putative inactive leucine-rich repeat receptor-like protein kinase"/>
    <property type="match status" value="1"/>
</dbReference>
<evidence type="ECO:0000256" key="10">
    <source>
        <dbReference type="ARBA" id="ARBA00022989"/>
    </source>
</evidence>
<comment type="catalytic activity">
    <reaction evidence="15">
        <text>L-seryl-[protein] + ATP = O-phospho-L-seryl-[protein] + ADP + H(+)</text>
        <dbReference type="Rhea" id="RHEA:17989"/>
        <dbReference type="Rhea" id="RHEA-COMP:9863"/>
        <dbReference type="Rhea" id="RHEA-COMP:11604"/>
        <dbReference type="ChEBI" id="CHEBI:15378"/>
        <dbReference type="ChEBI" id="CHEBI:29999"/>
        <dbReference type="ChEBI" id="CHEBI:30616"/>
        <dbReference type="ChEBI" id="CHEBI:83421"/>
        <dbReference type="ChEBI" id="CHEBI:456216"/>
        <dbReference type="EC" id="2.7.11.1"/>
    </reaction>
</comment>
<sequence>MKNFWVFLFCYFPIIFALLTPVLNAQLTPSETRLLFQVQKLLEYPQVLQGWNNWTSFCYLPSSPSLKIVCYNNRVTELTIVGNKSSPSHSPKPVSGNFDGSPQTLSKSFSIDSFFTVLTKLSNLRVLSLVSLGLWGPLPEKITRLKSLEVLNISSNFIYGEIPSSISSIKSLKSLVLADNLFNGSAPDLQSLALLEELNLGNNHLGPGFPALGNSLVSIILRNNSLRSQIPSKLINFNKLQQFDISVNDFVGPIPSSLFSLPSIQSLNLAGNQLSGALSMNIICNAELNFVDISHNLLIGKLPPCIGSNSVNRTVLYSFNCLSSGNLRYQWPNSFCQKEALAVKPPAKSKNKESGTQLGLILGIVGGVVGIAAVLGLLILIIVRKRTDQNDKFDNRSLADKMSLRSSPRTNIETIFSIGRVPQPMRLTSIGLPPYRVFALEEIEDATNNFDPSNLMGEGSQGKVYKGRLSDGSVVLIKCLKLKQKHIAQSLIQSIETSLSKLRHRHLVSVLGHCVVTFQEHPNTTTTVFVVLESMTKSLSEYVTDWRKKEMLKWPQRMAITIGLARGVQFLHTGVVPGIYGNNLKINNTLLDESLSAKISSYNIPLPSKVGVESPLHGQGVHLERYYSALLSPFSSSSPGVVAEFKLSCKNFKRSDENGEKEDIYQLGIILLEVITGKLVISASDLNETKLQLERGLAESTLKDAVEPSIQGSYAYQSLKTAVEITLTCLGKDPTRRPSIEDVLWHLQYSMQVQEGWTSSGNLSSQM</sequence>
<feature type="transmembrane region" description="Helical" evidence="16">
    <location>
        <begin position="358"/>
        <end position="383"/>
    </location>
</feature>
<dbReference type="Gene3D" id="3.30.200.20">
    <property type="entry name" value="Phosphorylase Kinase, domain 1"/>
    <property type="match status" value="1"/>
</dbReference>
<evidence type="ECO:0000256" key="14">
    <source>
        <dbReference type="ARBA" id="ARBA00047899"/>
    </source>
</evidence>
<dbReference type="PANTHER" id="PTHR48006">
    <property type="entry name" value="LEUCINE-RICH REPEAT-CONTAINING PROTEIN DDB_G0281931-RELATED"/>
    <property type="match status" value="1"/>
</dbReference>
<evidence type="ECO:0000313" key="20">
    <source>
        <dbReference type="Proteomes" id="UP000237105"/>
    </source>
</evidence>
<keyword evidence="6 16" id="KW-0812">Transmembrane</keyword>
<evidence type="ECO:0000256" key="17">
    <source>
        <dbReference type="SAM" id="SignalP"/>
    </source>
</evidence>
<dbReference type="Gene3D" id="3.80.10.10">
    <property type="entry name" value="Ribonuclease Inhibitor"/>
    <property type="match status" value="2"/>
</dbReference>
<keyword evidence="10 16" id="KW-1133">Transmembrane helix</keyword>
<comment type="caution">
    <text evidence="19">The sequence shown here is derived from an EMBL/GenBank/DDBJ whole genome shotgun (WGS) entry which is preliminary data.</text>
</comment>
<accession>A0A2P5D2J6</accession>
<dbReference type="Pfam" id="PF00560">
    <property type="entry name" value="LRR_1"/>
    <property type="match status" value="1"/>
</dbReference>
<organism evidence="19 20">
    <name type="scientific">Parasponia andersonii</name>
    <name type="common">Sponia andersonii</name>
    <dbReference type="NCBI Taxonomy" id="3476"/>
    <lineage>
        <taxon>Eukaryota</taxon>
        <taxon>Viridiplantae</taxon>
        <taxon>Streptophyta</taxon>
        <taxon>Embryophyta</taxon>
        <taxon>Tracheophyta</taxon>
        <taxon>Spermatophyta</taxon>
        <taxon>Magnoliopsida</taxon>
        <taxon>eudicotyledons</taxon>
        <taxon>Gunneridae</taxon>
        <taxon>Pentapetalae</taxon>
        <taxon>rosids</taxon>
        <taxon>fabids</taxon>
        <taxon>Rosales</taxon>
        <taxon>Cannabaceae</taxon>
        <taxon>Parasponia</taxon>
    </lineage>
</organism>
<evidence type="ECO:0000256" key="3">
    <source>
        <dbReference type="ARBA" id="ARBA00022527"/>
    </source>
</evidence>
<dbReference type="AlphaFoldDB" id="A0A2P5D2J6"/>
<evidence type="ECO:0000256" key="5">
    <source>
        <dbReference type="ARBA" id="ARBA00022679"/>
    </source>
</evidence>
<dbReference type="InterPro" id="IPR051824">
    <property type="entry name" value="LRR_Rcpt-Like_S/T_Kinase"/>
</dbReference>
<keyword evidence="3" id="KW-0723">Serine/threonine-protein kinase</keyword>
<name>A0A2P5D2J6_PARAD</name>
<evidence type="ECO:0000256" key="12">
    <source>
        <dbReference type="ARBA" id="ARBA00023170"/>
    </source>
</evidence>
<keyword evidence="11 16" id="KW-0472">Membrane</keyword>